<name>A0A8S1NKC3_PARPR</name>
<dbReference type="Proteomes" id="UP000688137">
    <property type="component" value="Unassembled WGS sequence"/>
</dbReference>
<evidence type="ECO:0000313" key="1">
    <source>
        <dbReference type="EMBL" id="CAD8092562.1"/>
    </source>
</evidence>
<comment type="caution">
    <text evidence="1">The sequence shown here is derived from an EMBL/GenBank/DDBJ whole genome shotgun (WGS) entry which is preliminary data.</text>
</comment>
<sequence>MKRFGQSPLLGLALKNQNKIFQIMIESIFFFCCLNQNLSKQLIQEFWHWQAFLAGDNIQFKDKLLQKGVFKSLIKLSIRYKTDFVVFNTIMLAISNLARGKTNHKYRQRIVNRCLLGFELLKRRRNYGVVDKLTLLQILNILKSYYNLKKNNYIPCFEDQRKYFIWQQDIIRSYFKDWSVIKIRNITLTQKQRFEDKSKIKKQIAFYLTNSAELDDLDHLVMSHEFIKKLSNHLDSNNKTIIQGSLQGIFEFIKEVIIINHLVQYDEKFLISKKLIKVQKLQKSSIILNSFIQSIKMLIKYQAIKDI</sequence>
<organism evidence="1 2">
    <name type="scientific">Paramecium primaurelia</name>
    <dbReference type="NCBI Taxonomy" id="5886"/>
    <lineage>
        <taxon>Eukaryota</taxon>
        <taxon>Sar</taxon>
        <taxon>Alveolata</taxon>
        <taxon>Ciliophora</taxon>
        <taxon>Intramacronucleata</taxon>
        <taxon>Oligohymenophorea</taxon>
        <taxon>Peniculida</taxon>
        <taxon>Parameciidae</taxon>
        <taxon>Paramecium</taxon>
    </lineage>
</organism>
<dbReference type="AlphaFoldDB" id="A0A8S1NKC3"/>
<keyword evidence="2" id="KW-1185">Reference proteome</keyword>
<protein>
    <submittedName>
        <fullName evidence="1">Uncharacterized protein</fullName>
    </submittedName>
</protein>
<gene>
    <name evidence="1" type="ORF">PPRIM_AZ9-3.1.T0910011</name>
</gene>
<dbReference type="EMBL" id="CAJJDM010000094">
    <property type="protein sequence ID" value="CAD8092562.1"/>
    <property type="molecule type" value="Genomic_DNA"/>
</dbReference>
<accession>A0A8S1NKC3</accession>
<reference evidence="1" key="1">
    <citation type="submission" date="2021-01" db="EMBL/GenBank/DDBJ databases">
        <authorList>
            <consortium name="Genoscope - CEA"/>
            <person name="William W."/>
        </authorList>
    </citation>
    <scope>NUCLEOTIDE SEQUENCE</scope>
</reference>
<proteinExistence type="predicted"/>
<evidence type="ECO:0000313" key="2">
    <source>
        <dbReference type="Proteomes" id="UP000688137"/>
    </source>
</evidence>